<evidence type="ECO:0000313" key="4">
    <source>
        <dbReference type="RefSeq" id="XP_011499002.1"/>
    </source>
</evidence>
<dbReference type="GeneID" id="105363104"/>
<evidence type="ECO:0000256" key="1">
    <source>
        <dbReference type="SAM" id="Phobius"/>
    </source>
</evidence>
<name>A0AAJ6YJ34_9HYME</name>
<gene>
    <name evidence="3 4" type="primary">LOC105363104</name>
</gene>
<dbReference type="AlphaFoldDB" id="A0AAJ6YJ34"/>
<dbReference type="SUPFAM" id="SSF51197">
    <property type="entry name" value="Clavaminate synthase-like"/>
    <property type="match status" value="1"/>
</dbReference>
<keyword evidence="1" id="KW-0812">Transmembrane</keyword>
<dbReference type="PANTHER" id="PTHR12480:SF13">
    <property type="entry name" value="LD14533P"/>
    <property type="match status" value="1"/>
</dbReference>
<keyword evidence="1" id="KW-0472">Membrane</keyword>
<evidence type="ECO:0000313" key="3">
    <source>
        <dbReference type="RefSeq" id="XP_011499001.1"/>
    </source>
</evidence>
<dbReference type="KEGG" id="csol:105363104"/>
<dbReference type="RefSeq" id="XP_011499002.1">
    <property type="nucleotide sequence ID" value="XM_011500700.1"/>
</dbReference>
<keyword evidence="1" id="KW-1133">Transmembrane helix</keyword>
<organism evidence="2 3">
    <name type="scientific">Ceratosolen solmsi marchali</name>
    <dbReference type="NCBI Taxonomy" id="326594"/>
    <lineage>
        <taxon>Eukaryota</taxon>
        <taxon>Metazoa</taxon>
        <taxon>Ecdysozoa</taxon>
        <taxon>Arthropoda</taxon>
        <taxon>Hexapoda</taxon>
        <taxon>Insecta</taxon>
        <taxon>Pterygota</taxon>
        <taxon>Neoptera</taxon>
        <taxon>Endopterygota</taxon>
        <taxon>Hymenoptera</taxon>
        <taxon>Apocrita</taxon>
        <taxon>Proctotrupomorpha</taxon>
        <taxon>Chalcidoidea</taxon>
        <taxon>Agaonidae</taxon>
        <taxon>Agaoninae</taxon>
        <taxon>Ceratosolen</taxon>
    </lineage>
</organism>
<keyword evidence="2" id="KW-1185">Reference proteome</keyword>
<dbReference type="PANTHER" id="PTHR12480">
    <property type="entry name" value="ARGININE DEMETHYLASE AND LYSYL-HYDROXYLASE JMJD"/>
    <property type="match status" value="1"/>
</dbReference>
<feature type="transmembrane region" description="Helical" evidence="1">
    <location>
        <begin position="58"/>
        <end position="77"/>
    </location>
</feature>
<evidence type="ECO:0000313" key="2">
    <source>
        <dbReference type="Proteomes" id="UP000695007"/>
    </source>
</evidence>
<reference evidence="3 4" key="1">
    <citation type="submission" date="2025-04" db="UniProtKB">
        <authorList>
            <consortium name="RefSeq"/>
        </authorList>
    </citation>
    <scope>IDENTIFICATION</scope>
</reference>
<accession>A0AAJ6YJ34</accession>
<dbReference type="GO" id="GO:0016706">
    <property type="term" value="F:2-oxoglutarate-dependent dioxygenase activity"/>
    <property type="evidence" value="ECO:0007669"/>
    <property type="project" value="TreeGrafter"/>
</dbReference>
<dbReference type="Gene3D" id="2.60.120.650">
    <property type="entry name" value="Cupin"/>
    <property type="match status" value="1"/>
</dbReference>
<dbReference type="RefSeq" id="XP_011499001.1">
    <property type="nucleotide sequence ID" value="XM_011500699.1"/>
</dbReference>
<dbReference type="Proteomes" id="UP000695007">
    <property type="component" value="Unplaced"/>
</dbReference>
<sequence length="326" mass="37952">MSQKAQHLQVIRERFLRLTEEFLERGVSLADLRLASITDIQDQRNNQSALGFMYNKKLILVILLPLLYSIIVERYGIDFVIEYTQGTRCLIPNNYLVWEFTRPVSNCDFCRGVNSALVLDNLTREEFGKYAYSSKPIIVKKAASHWLASKVFSLHFFRSLYEHINGAYESIEEECQFLHFRSNFANLKEVFSMSERRALNLPGEESWYVGWKNCHPQVLDIMKKFYEPPHFLPDDAEIPNTNYIFLGYEQGAVMHLDYIPRLMWQGQVIGSKTWTVAPTPECDDVCEKFNFFVDTGDIVLLDTRIWYHGTQVENGQFSLTVTSEYG</sequence>
<dbReference type="InterPro" id="IPR050910">
    <property type="entry name" value="JMJD6_ArgDemeth/LysHydrox"/>
</dbReference>
<proteinExistence type="predicted"/>
<protein>
    <submittedName>
        <fullName evidence="3 4">Uncharacterized protein LOC105363104</fullName>
    </submittedName>
</protein>